<evidence type="ECO:0000313" key="8">
    <source>
        <dbReference type="Proteomes" id="UP000199300"/>
    </source>
</evidence>
<evidence type="ECO:0000256" key="6">
    <source>
        <dbReference type="SAM" id="Phobius"/>
    </source>
</evidence>
<name>A0A1H8NPN9_9BACI</name>
<evidence type="ECO:0000256" key="1">
    <source>
        <dbReference type="ARBA" id="ARBA00004651"/>
    </source>
</evidence>
<feature type="transmembrane region" description="Helical" evidence="6">
    <location>
        <begin position="80"/>
        <end position="98"/>
    </location>
</feature>
<feature type="transmembrane region" description="Helical" evidence="6">
    <location>
        <begin position="318"/>
        <end position="336"/>
    </location>
</feature>
<accession>A0A1H8NPN9</accession>
<dbReference type="Proteomes" id="UP000199300">
    <property type="component" value="Unassembled WGS sequence"/>
</dbReference>
<sequence length="348" mass="37668">MFSNRLFNIVVPIVSVLLGLIVGAIIMLFFGYNPIEGYLALWNGAFGNMYFFGETIRQTIPLILTGLAVAFAFRTGLFNIGAEGQVFVGWVSAVWVGISFDLPAIIHLPLAILVAAFAGALWGFIPGFLKATRGVHEVIVTIMLNYTALYSSNYLIRNVLSEGGDRTEPIAETASLRTAWLSETFGYSQVHWGFVVAILMAVLMWFLLEKTTYGYELRAVGFNEHAANYAGISVKKSIIVSMMISGAFAGIAGAMEGLGTFRYIYTHASFTNLGFDGIAVALLGANTALGSSLAALLFGSLKVGSLRMPPLSGVPSELVEIVIAVIIFFVASSYLIRWVTLRLKKGEK</sequence>
<keyword evidence="4 6" id="KW-1133">Transmembrane helix</keyword>
<dbReference type="OrthoDB" id="45037at2"/>
<feature type="transmembrane region" description="Helical" evidence="6">
    <location>
        <begin position="7"/>
        <end position="30"/>
    </location>
</feature>
<proteinExistence type="predicted"/>
<dbReference type="Pfam" id="PF02653">
    <property type="entry name" value="BPD_transp_2"/>
    <property type="match status" value="1"/>
</dbReference>
<dbReference type="STRING" id="872970.SAMN04488134_10661"/>
<dbReference type="RefSeq" id="WP_091497322.1">
    <property type="nucleotide sequence ID" value="NZ_FODJ01000006.1"/>
</dbReference>
<evidence type="ECO:0000256" key="5">
    <source>
        <dbReference type="ARBA" id="ARBA00023136"/>
    </source>
</evidence>
<keyword evidence="3 6" id="KW-0812">Transmembrane</keyword>
<keyword evidence="2" id="KW-1003">Cell membrane</keyword>
<gene>
    <name evidence="7" type="ORF">SAMN04488134_10661</name>
</gene>
<dbReference type="GO" id="GO:0022857">
    <property type="term" value="F:transmembrane transporter activity"/>
    <property type="evidence" value="ECO:0007669"/>
    <property type="project" value="InterPro"/>
</dbReference>
<dbReference type="GO" id="GO:0005886">
    <property type="term" value="C:plasma membrane"/>
    <property type="evidence" value="ECO:0007669"/>
    <property type="project" value="UniProtKB-SubCell"/>
</dbReference>
<evidence type="ECO:0000256" key="2">
    <source>
        <dbReference type="ARBA" id="ARBA00022475"/>
    </source>
</evidence>
<feature type="transmembrane region" description="Helical" evidence="6">
    <location>
        <begin position="104"/>
        <end position="125"/>
    </location>
</feature>
<comment type="subcellular location">
    <subcellularLocation>
        <location evidence="1">Cell membrane</location>
        <topology evidence="1">Multi-pass membrane protein</topology>
    </subcellularLocation>
</comment>
<keyword evidence="8" id="KW-1185">Reference proteome</keyword>
<dbReference type="AlphaFoldDB" id="A0A1H8NPN9"/>
<evidence type="ECO:0000256" key="3">
    <source>
        <dbReference type="ARBA" id="ARBA00022692"/>
    </source>
</evidence>
<dbReference type="PANTHER" id="PTHR47089:SF1">
    <property type="entry name" value="GUANOSINE ABC TRANSPORTER PERMEASE PROTEIN NUPP"/>
    <property type="match status" value="1"/>
</dbReference>
<feature type="transmembrane region" description="Helical" evidence="6">
    <location>
        <begin position="190"/>
        <end position="208"/>
    </location>
</feature>
<organism evidence="7 8">
    <name type="scientific">Amphibacillus marinus</name>
    <dbReference type="NCBI Taxonomy" id="872970"/>
    <lineage>
        <taxon>Bacteria</taxon>
        <taxon>Bacillati</taxon>
        <taxon>Bacillota</taxon>
        <taxon>Bacilli</taxon>
        <taxon>Bacillales</taxon>
        <taxon>Bacillaceae</taxon>
        <taxon>Amphibacillus</taxon>
    </lineage>
</organism>
<evidence type="ECO:0000256" key="4">
    <source>
        <dbReference type="ARBA" id="ARBA00022989"/>
    </source>
</evidence>
<feature type="transmembrane region" description="Helical" evidence="6">
    <location>
        <begin position="277"/>
        <end position="298"/>
    </location>
</feature>
<evidence type="ECO:0000313" key="7">
    <source>
        <dbReference type="EMBL" id="SEO31550.1"/>
    </source>
</evidence>
<dbReference type="CDD" id="cd06580">
    <property type="entry name" value="TM_PBP1_transp_TpRbsC_like"/>
    <property type="match status" value="1"/>
</dbReference>
<keyword evidence="5 6" id="KW-0472">Membrane</keyword>
<dbReference type="InterPro" id="IPR001851">
    <property type="entry name" value="ABC_transp_permease"/>
</dbReference>
<reference evidence="7 8" key="1">
    <citation type="submission" date="2016-10" db="EMBL/GenBank/DDBJ databases">
        <authorList>
            <person name="de Groot N.N."/>
        </authorList>
    </citation>
    <scope>NUCLEOTIDE SEQUENCE [LARGE SCALE GENOMIC DNA]</scope>
    <source>
        <strain evidence="7 8">CGMCC 1.10434</strain>
    </source>
</reference>
<protein>
    <submittedName>
        <fullName evidence="7">Nucleoside ABC transporter membrane protein</fullName>
    </submittedName>
</protein>
<dbReference type="EMBL" id="FODJ01000006">
    <property type="protein sequence ID" value="SEO31550.1"/>
    <property type="molecule type" value="Genomic_DNA"/>
</dbReference>
<feature type="transmembrane region" description="Helical" evidence="6">
    <location>
        <begin position="50"/>
        <end position="73"/>
    </location>
</feature>
<dbReference type="PANTHER" id="PTHR47089">
    <property type="entry name" value="ABC TRANSPORTER, PERMEASE PROTEIN"/>
    <property type="match status" value="1"/>
</dbReference>
<feature type="transmembrane region" description="Helical" evidence="6">
    <location>
        <begin position="238"/>
        <end position="265"/>
    </location>
</feature>